<evidence type="ECO:0000313" key="2">
    <source>
        <dbReference type="Proteomes" id="UP001519342"/>
    </source>
</evidence>
<dbReference type="InterPro" id="IPR012116">
    <property type="entry name" value="Gly_reductase_pC_asu"/>
</dbReference>
<dbReference type="EC" id="1.21.4.2" evidence="1"/>
<dbReference type="PIRSF" id="PIRSF036593">
    <property type="entry name" value="GrdD"/>
    <property type="match status" value="1"/>
</dbReference>
<keyword evidence="2" id="KW-1185">Reference proteome</keyword>
<gene>
    <name evidence="1" type="ORF">J2Z76_001398</name>
</gene>
<dbReference type="EMBL" id="JAGGKS010000003">
    <property type="protein sequence ID" value="MBP1925539.1"/>
    <property type="molecule type" value="Genomic_DNA"/>
</dbReference>
<dbReference type="NCBIfam" id="NF040747">
    <property type="entry name" value="reduct_C_alpha"/>
    <property type="match status" value="1"/>
</dbReference>
<dbReference type="GO" id="GO:0030699">
    <property type="term" value="F:glycine reductase activity"/>
    <property type="evidence" value="ECO:0007669"/>
    <property type="project" value="UniProtKB-EC"/>
</dbReference>
<proteinExistence type="predicted"/>
<evidence type="ECO:0000313" key="1">
    <source>
        <dbReference type="EMBL" id="MBP1925539.1"/>
    </source>
</evidence>
<dbReference type="InterPro" id="IPR003664">
    <property type="entry name" value="FA_synthesis"/>
</dbReference>
<reference evidence="1 2" key="1">
    <citation type="submission" date="2021-03" db="EMBL/GenBank/DDBJ databases">
        <title>Genomic Encyclopedia of Type Strains, Phase IV (KMG-IV): sequencing the most valuable type-strain genomes for metagenomic binning, comparative biology and taxonomic classification.</title>
        <authorList>
            <person name="Goeker M."/>
        </authorList>
    </citation>
    <scope>NUCLEOTIDE SEQUENCE [LARGE SCALE GENOMIC DNA]</scope>
    <source>
        <strain evidence="1 2">DSM 24004</strain>
    </source>
</reference>
<protein>
    <submittedName>
        <fullName evidence="1">Glycine reductase</fullName>
        <ecNumber evidence="1">1.21.4.2</ecNumber>
    </submittedName>
</protein>
<name>A0ABS4GD15_9FIRM</name>
<dbReference type="RefSeq" id="WP_209511267.1">
    <property type="nucleotide sequence ID" value="NZ_JAGGKS010000003.1"/>
</dbReference>
<comment type="caution">
    <text evidence="1">The sequence shown here is derived from an EMBL/GenBank/DDBJ whole genome shotgun (WGS) entry which is preliminary data.</text>
</comment>
<dbReference type="Pfam" id="PF02504">
    <property type="entry name" value="FA_synthesis"/>
    <property type="match status" value="1"/>
</dbReference>
<organism evidence="1 2">
    <name type="scientific">Sedimentibacter acidaminivorans</name>
    <dbReference type="NCBI Taxonomy" id="913099"/>
    <lineage>
        <taxon>Bacteria</taxon>
        <taxon>Bacillati</taxon>
        <taxon>Bacillota</taxon>
        <taxon>Tissierellia</taxon>
        <taxon>Sedimentibacter</taxon>
    </lineage>
</organism>
<dbReference type="SUPFAM" id="SSF53659">
    <property type="entry name" value="Isocitrate/Isopropylmalate dehydrogenase-like"/>
    <property type="match status" value="1"/>
</dbReference>
<dbReference type="Proteomes" id="UP001519342">
    <property type="component" value="Unassembled WGS sequence"/>
</dbReference>
<keyword evidence="1" id="KW-0560">Oxidoreductase</keyword>
<accession>A0ABS4GD15</accession>
<dbReference type="Gene3D" id="3.40.718.10">
    <property type="entry name" value="Isopropylmalate Dehydrogenase"/>
    <property type="match status" value="1"/>
</dbReference>
<sequence length="390" mass="41813">MSEKQVNQIIGKIFDQLADTLATGEYGNKPRIGITSMGSEHGEENIIEAALKAQKSGIEVTLIGSQTKEGVKLSKVETEEETHKRMEQLLNSKEIDGAVTMHYPFPIGVSTVGRIITPGKGKEMFIATTTGTSSTDKVEGMVKNAIYGIITAKACGIKNPTIGILNIDGARQTEIALKKLKDQGYDIAFAESQRADGGCIMRGNDLLMGSCDVMVMDSLTGNLMIKIFSSYTTGGSYESIGYGYGPGIGENFDKLIMIISRASGAPLVEGAIKYAAELVKGNCLEISKEEFAKANKAGLKEILNSLKTTKKEAVTEEIQAPKKEVVTSQISGIEIMDLEDAVKALWKKGIYAESGMGCTGPIILVNEAKTNEAIKALADAEFISKEKVDC</sequence>